<protein>
    <submittedName>
        <fullName evidence="1">Uncharacterized protein</fullName>
    </submittedName>
</protein>
<dbReference type="Proteomes" id="UP000290289">
    <property type="component" value="Chromosome 13"/>
</dbReference>
<keyword evidence="2" id="KW-1185">Reference proteome</keyword>
<proteinExistence type="predicted"/>
<comment type="caution">
    <text evidence="1">The sequence shown here is derived from an EMBL/GenBank/DDBJ whole genome shotgun (WGS) entry which is preliminary data.</text>
</comment>
<dbReference type="EMBL" id="RDQH01000339">
    <property type="protein sequence ID" value="RXH78840.1"/>
    <property type="molecule type" value="Genomic_DNA"/>
</dbReference>
<gene>
    <name evidence="1" type="ORF">DVH24_002358</name>
</gene>
<evidence type="ECO:0000313" key="2">
    <source>
        <dbReference type="Proteomes" id="UP000290289"/>
    </source>
</evidence>
<sequence>MSNRKEANFGFQEFVVWFQFIPNKKGSTNSVIEISKTFEISEQILLSLAHFLSFSSELRITNRILIGVCYQIWIRQLHRLCVAAVGKFFYKHHTSLKIQRLKYTIKYSKSNWSKSIAMGKLTKLKINHENLKHQVQANGWQAWRKDENKYGDFTHVSEHQGKNATHTTIKKM</sequence>
<evidence type="ECO:0000313" key="1">
    <source>
        <dbReference type="EMBL" id="RXH78840.1"/>
    </source>
</evidence>
<accession>A0A498I6H1</accession>
<name>A0A498I6H1_MALDO</name>
<reference evidence="1 2" key="1">
    <citation type="submission" date="2018-10" db="EMBL/GenBank/DDBJ databases">
        <title>A high-quality apple genome assembly.</title>
        <authorList>
            <person name="Hu J."/>
        </authorList>
    </citation>
    <scope>NUCLEOTIDE SEQUENCE [LARGE SCALE GENOMIC DNA]</scope>
    <source>
        <strain evidence="2">cv. HFTH1</strain>
        <tissue evidence="1">Young leaf</tissue>
    </source>
</reference>
<organism evidence="1 2">
    <name type="scientific">Malus domestica</name>
    <name type="common">Apple</name>
    <name type="synonym">Pyrus malus</name>
    <dbReference type="NCBI Taxonomy" id="3750"/>
    <lineage>
        <taxon>Eukaryota</taxon>
        <taxon>Viridiplantae</taxon>
        <taxon>Streptophyta</taxon>
        <taxon>Embryophyta</taxon>
        <taxon>Tracheophyta</taxon>
        <taxon>Spermatophyta</taxon>
        <taxon>Magnoliopsida</taxon>
        <taxon>eudicotyledons</taxon>
        <taxon>Gunneridae</taxon>
        <taxon>Pentapetalae</taxon>
        <taxon>rosids</taxon>
        <taxon>fabids</taxon>
        <taxon>Rosales</taxon>
        <taxon>Rosaceae</taxon>
        <taxon>Amygdaloideae</taxon>
        <taxon>Maleae</taxon>
        <taxon>Malus</taxon>
    </lineage>
</organism>
<dbReference type="AlphaFoldDB" id="A0A498I6H1"/>